<evidence type="ECO:0000259" key="3">
    <source>
        <dbReference type="Pfam" id="PF04108"/>
    </source>
</evidence>
<dbReference type="AlphaFoldDB" id="A0AAW2THB9"/>
<proteinExistence type="predicted"/>
<reference evidence="4" key="1">
    <citation type="submission" date="2020-06" db="EMBL/GenBank/DDBJ databases">
        <authorList>
            <person name="Li T."/>
            <person name="Hu X."/>
            <person name="Zhang T."/>
            <person name="Song X."/>
            <person name="Zhang H."/>
            <person name="Dai N."/>
            <person name="Sheng W."/>
            <person name="Hou X."/>
            <person name="Wei L."/>
        </authorList>
    </citation>
    <scope>NUCLEOTIDE SEQUENCE</scope>
    <source>
        <strain evidence="4">G02</strain>
        <tissue evidence="4">Leaf</tissue>
    </source>
</reference>
<sequence length="289" mass="33481">MSSNASVGVIQMGKLVVHIAENGHSYELECDEYTLVEAVQRFLESVSGIPFNDQLLLCLDMKLESQRPLSTYKLPSDDQDVFLFNKARMRSNSPPPAPEQVEIIDIPDPPLPSSSHNPHPLDDVSDPALKALPSYERQFRYHFQCGHAIYSRTLAKIETCERLLQEQKVQERALEIARGNLDHFYKIVLQNYTDFIKCYSQQHRTHTNLLVNFGRDMEKLRSVRLLPPLQTANRKCLLDFVKEENLRKTVEDCSISHRQFENKVSEFKQEFGDLKRNTETLFSEKLHFL</sequence>
<evidence type="ECO:0000313" key="4">
    <source>
        <dbReference type="EMBL" id="KAL0404278.1"/>
    </source>
</evidence>
<feature type="domain" description="Autophagy protein ATG17-like" evidence="3">
    <location>
        <begin position="148"/>
        <end position="282"/>
    </location>
</feature>
<dbReference type="Gene3D" id="3.10.20.90">
    <property type="entry name" value="Phosphatidylinositol 3-kinase Catalytic Subunit, Chain A, domain 1"/>
    <property type="match status" value="1"/>
</dbReference>
<name>A0AAW2THB9_SESRA</name>
<dbReference type="PANTHER" id="PTHR13222:SF1">
    <property type="entry name" value="RB1-INDUCIBLE COILED-COIL PROTEIN 1"/>
    <property type="match status" value="1"/>
</dbReference>
<dbReference type="GO" id="GO:0034517">
    <property type="term" value="P:ribophagy"/>
    <property type="evidence" value="ECO:0007669"/>
    <property type="project" value="TreeGrafter"/>
</dbReference>
<dbReference type="InterPro" id="IPR040040">
    <property type="entry name" value="ATG11"/>
</dbReference>
<dbReference type="GO" id="GO:0000045">
    <property type="term" value="P:autophagosome assembly"/>
    <property type="evidence" value="ECO:0007669"/>
    <property type="project" value="InterPro"/>
</dbReference>
<dbReference type="PANTHER" id="PTHR13222">
    <property type="entry name" value="RB1-INDUCIBLE COILED-COIL"/>
    <property type="match status" value="1"/>
</dbReference>
<dbReference type="GO" id="GO:1990316">
    <property type="term" value="C:Atg1/ULK1 kinase complex"/>
    <property type="evidence" value="ECO:0007669"/>
    <property type="project" value="TreeGrafter"/>
</dbReference>
<dbReference type="Pfam" id="PF04108">
    <property type="entry name" value="ATG17_like"/>
    <property type="match status" value="1"/>
</dbReference>
<keyword evidence="1" id="KW-0072">Autophagy</keyword>
<dbReference type="GO" id="GO:0019901">
    <property type="term" value="F:protein kinase binding"/>
    <property type="evidence" value="ECO:0007669"/>
    <property type="project" value="TreeGrafter"/>
</dbReference>
<accession>A0AAW2THB9</accession>
<reference evidence="4" key="2">
    <citation type="journal article" date="2024" name="Plant">
        <title>Genomic evolution and insights into agronomic trait innovations of Sesamum species.</title>
        <authorList>
            <person name="Miao H."/>
            <person name="Wang L."/>
            <person name="Qu L."/>
            <person name="Liu H."/>
            <person name="Sun Y."/>
            <person name="Le M."/>
            <person name="Wang Q."/>
            <person name="Wei S."/>
            <person name="Zheng Y."/>
            <person name="Lin W."/>
            <person name="Duan Y."/>
            <person name="Cao H."/>
            <person name="Xiong S."/>
            <person name="Wang X."/>
            <person name="Wei L."/>
            <person name="Li C."/>
            <person name="Ma Q."/>
            <person name="Ju M."/>
            <person name="Zhao R."/>
            <person name="Li G."/>
            <person name="Mu C."/>
            <person name="Tian Q."/>
            <person name="Mei H."/>
            <person name="Zhang T."/>
            <person name="Gao T."/>
            <person name="Zhang H."/>
        </authorList>
    </citation>
    <scope>NUCLEOTIDE SEQUENCE</scope>
    <source>
        <strain evidence="4">G02</strain>
    </source>
</reference>
<protein>
    <submittedName>
        <fullName evidence="4">Autophagy-related protein 11</fullName>
    </submittedName>
</protein>
<evidence type="ECO:0000256" key="1">
    <source>
        <dbReference type="ARBA" id="ARBA00023006"/>
    </source>
</evidence>
<dbReference type="GO" id="GO:0000422">
    <property type="term" value="P:autophagy of mitochondrion"/>
    <property type="evidence" value="ECO:0007669"/>
    <property type="project" value="TreeGrafter"/>
</dbReference>
<evidence type="ECO:0000256" key="2">
    <source>
        <dbReference type="SAM" id="MobiDB-lite"/>
    </source>
</evidence>
<gene>
    <name evidence="4" type="ORF">Sradi_2068600</name>
</gene>
<dbReference type="InterPro" id="IPR045326">
    <property type="entry name" value="ATG17-like_dom"/>
</dbReference>
<comment type="caution">
    <text evidence="4">The sequence shown here is derived from an EMBL/GenBank/DDBJ whole genome shotgun (WGS) entry which is preliminary data.</text>
</comment>
<feature type="region of interest" description="Disordered" evidence="2">
    <location>
        <begin position="88"/>
        <end position="121"/>
    </location>
</feature>
<organism evidence="4">
    <name type="scientific">Sesamum radiatum</name>
    <name type="common">Black benniseed</name>
    <dbReference type="NCBI Taxonomy" id="300843"/>
    <lineage>
        <taxon>Eukaryota</taxon>
        <taxon>Viridiplantae</taxon>
        <taxon>Streptophyta</taxon>
        <taxon>Embryophyta</taxon>
        <taxon>Tracheophyta</taxon>
        <taxon>Spermatophyta</taxon>
        <taxon>Magnoliopsida</taxon>
        <taxon>eudicotyledons</taxon>
        <taxon>Gunneridae</taxon>
        <taxon>Pentapetalae</taxon>
        <taxon>asterids</taxon>
        <taxon>lamiids</taxon>
        <taxon>Lamiales</taxon>
        <taxon>Pedaliaceae</taxon>
        <taxon>Sesamum</taxon>
    </lineage>
</organism>
<dbReference type="GO" id="GO:0034727">
    <property type="term" value="P:piecemeal microautophagy of the nucleus"/>
    <property type="evidence" value="ECO:0007669"/>
    <property type="project" value="TreeGrafter"/>
</dbReference>
<dbReference type="InterPro" id="IPR029071">
    <property type="entry name" value="Ubiquitin-like_domsf"/>
</dbReference>
<dbReference type="GO" id="GO:0061709">
    <property type="term" value="P:reticulophagy"/>
    <property type="evidence" value="ECO:0007669"/>
    <property type="project" value="TreeGrafter"/>
</dbReference>
<dbReference type="SUPFAM" id="SSF54236">
    <property type="entry name" value="Ubiquitin-like"/>
    <property type="match status" value="1"/>
</dbReference>
<dbReference type="GO" id="GO:0034045">
    <property type="term" value="C:phagophore assembly site membrane"/>
    <property type="evidence" value="ECO:0007669"/>
    <property type="project" value="TreeGrafter"/>
</dbReference>
<dbReference type="GO" id="GO:0060090">
    <property type="term" value="F:molecular adaptor activity"/>
    <property type="evidence" value="ECO:0007669"/>
    <property type="project" value="TreeGrafter"/>
</dbReference>
<dbReference type="EMBL" id="JACGWJ010000008">
    <property type="protein sequence ID" value="KAL0404278.1"/>
    <property type="molecule type" value="Genomic_DNA"/>
</dbReference>